<evidence type="ECO:0000313" key="5">
    <source>
        <dbReference type="Proteomes" id="UP000490535"/>
    </source>
</evidence>
<dbReference type="PROSITE" id="PS50297">
    <property type="entry name" value="ANK_REP_REGION"/>
    <property type="match status" value="1"/>
</dbReference>
<dbReference type="InterPro" id="IPR002110">
    <property type="entry name" value="Ankyrin_rpt"/>
</dbReference>
<dbReference type="AlphaFoldDB" id="A0A833UTS0"/>
<evidence type="ECO:0000313" key="4">
    <source>
        <dbReference type="EMBL" id="KAF1023944.1"/>
    </source>
</evidence>
<reference evidence="5" key="1">
    <citation type="journal article" date="2020" name="MBio">
        <title>Horizontal gene transfer to a defensive symbiont with a reduced genome amongst a multipartite beetle microbiome.</title>
        <authorList>
            <person name="Waterworth S.C."/>
            <person name="Florez L.V."/>
            <person name="Rees E.R."/>
            <person name="Hertweck C."/>
            <person name="Kaltenpoth M."/>
            <person name="Kwan J.C."/>
        </authorList>
    </citation>
    <scope>NUCLEOTIDE SEQUENCE [LARGE SCALE GENOMIC DNA]</scope>
</reference>
<name>A0A833UTS0_ACIBZ</name>
<evidence type="ECO:0008006" key="6">
    <source>
        <dbReference type="Google" id="ProtNLM"/>
    </source>
</evidence>
<dbReference type="InterPro" id="IPR036770">
    <property type="entry name" value="Ankyrin_rpt-contain_sf"/>
</dbReference>
<accession>A0A833UTS0</accession>
<evidence type="ECO:0000256" key="3">
    <source>
        <dbReference type="PROSITE-ProRule" id="PRU00023"/>
    </source>
</evidence>
<feature type="repeat" description="ANK" evidence="3">
    <location>
        <begin position="97"/>
        <end position="131"/>
    </location>
</feature>
<dbReference type="PROSITE" id="PS50088">
    <property type="entry name" value="ANK_REPEAT"/>
    <property type="match status" value="3"/>
</dbReference>
<dbReference type="PANTHER" id="PTHR24171">
    <property type="entry name" value="ANKYRIN REPEAT DOMAIN-CONTAINING PROTEIN 39-RELATED"/>
    <property type="match status" value="1"/>
</dbReference>
<keyword evidence="1" id="KW-0677">Repeat</keyword>
<dbReference type="EMBL" id="WNDP01000072">
    <property type="protein sequence ID" value="KAF1023944.1"/>
    <property type="molecule type" value="Genomic_DNA"/>
</dbReference>
<dbReference type="Pfam" id="PF12796">
    <property type="entry name" value="Ank_2"/>
    <property type="match status" value="1"/>
</dbReference>
<sequence length="162" mass="17820">MSELFQLILHGESNAVLEKLTPNNINQQLDGSSLLMYALQHQHDDIALKLVELGIDVNLQNSKGQTALHFIAVYKNNIHIAQAIIDHGADLSLQDSAGNISLWTAIFNAQTDYQPVKLLLENGADLNSKNRTAKSPYDLALLMKFPEGIALVTQYQIPPSSS</sequence>
<feature type="repeat" description="ANK" evidence="3">
    <location>
        <begin position="63"/>
        <end position="96"/>
    </location>
</feature>
<evidence type="ECO:0000256" key="1">
    <source>
        <dbReference type="ARBA" id="ARBA00022737"/>
    </source>
</evidence>
<dbReference type="Proteomes" id="UP000490535">
    <property type="component" value="Unassembled WGS sequence"/>
</dbReference>
<dbReference type="SUPFAM" id="SSF48403">
    <property type="entry name" value="Ankyrin repeat"/>
    <property type="match status" value="1"/>
</dbReference>
<dbReference type="SMART" id="SM00248">
    <property type="entry name" value="ANK"/>
    <property type="match status" value="3"/>
</dbReference>
<organism evidence="4 5">
    <name type="scientific">Acinetobacter bereziniae</name>
    <name type="common">Acinetobacter genomosp. 10</name>
    <dbReference type="NCBI Taxonomy" id="106648"/>
    <lineage>
        <taxon>Bacteria</taxon>
        <taxon>Pseudomonadati</taxon>
        <taxon>Pseudomonadota</taxon>
        <taxon>Gammaproteobacteria</taxon>
        <taxon>Moraxellales</taxon>
        <taxon>Moraxellaceae</taxon>
        <taxon>Acinetobacter</taxon>
    </lineage>
</organism>
<feature type="repeat" description="ANK" evidence="3">
    <location>
        <begin position="30"/>
        <end position="62"/>
    </location>
</feature>
<proteinExistence type="predicted"/>
<keyword evidence="2 3" id="KW-0040">ANK repeat</keyword>
<evidence type="ECO:0000256" key="2">
    <source>
        <dbReference type="ARBA" id="ARBA00023043"/>
    </source>
</evidence>
<gene>
    <name evidence="4" type="ORF">GAK29_02827</name>
</gene>
<comment type="caution">
    <text evidence="4">The sequence shown here is derived from an EMBL/GenBank/DDBJ whole genome shotgun (WGS) entry which is preliminary data.</text>
</comment>
<dbReference type="Gene3D" id="1.25.40.20">
    <property type="entry name" value="Ankyrin repeat-containing domain"/>
    <property type="match status" value="1"/>
</dbReference>
<protein>
    <recommendedName>
        <fullName evidence="6">Ankyrin repeat domain-containing protein</fullName>
    </recommendedName>
</protein>